<evidence type="ECO:0000313" key="4">
    <source>
        <dbReference type="Proteomes" id="UP000489600"/>
    </source>
</evidence>
<dbReference type="Proteomes" id="UP000489600">
    <property type="component" value="Unassembled WGS sequence"/>
</dbReference>
<dbReference type="InterPro" id="IPR058942">
    <property type="entry name" value="AT3G52170-like"/>
</dbReference>
<dbReference type="OrthoDB" id="787154at2759"/>
<reference evidence="3" key="1">
    <citation type="submission" date="2019-07" db="EMBL/GenBank/DDBJ databases">
        <authorList>
            <person name="Dittberner H."/>
        </authorList>
    </citation>
    <scope>NUCLEOTIDE SEQUENCE [LARGE SCALE GENOMIC DNA]</scope>
</reference>
<proteinExistence type="predicted"/>
<evidence type="ECO:0000259" key="2">
    <source>
        <dbReference type="Pfam" id="PF25896"/>
    </source>
</evidence>
<evidence type="ECO:0000256" key="1">
    <source>
        <dbReference type="SAM" id="MobiDB-lite"/>
    </source>
</evidence>
<dbReference type="Pfam" id="PF25896">
    <property type="entry name" value="HTH_AT3G52170"/>
    <property type="match status" value="1"/>
</dbReference>
<gene>
    <name evidence="3" type="ORF">ANE_LOCUS15895</name>
</gene>
<feature type="compositionally biased region" description="Polar residues" evidence="1">
    <location>
        <begin position="408"/>
        <end position="426"/>
    </location>
</feature>
<comment type="caution">
    <text evidence="3">The sequence shown here is derived from an EMBL/GenBank/DDBJ whole genome shotgun (WGS) entry which is preliminary data.</text>
</comment>
<dbReference type="AlphaFoldDB" id="A0A565BVQ9"/>
<feature type="compositionally biased region" description="Basic and acidic residues" evidence="1">
    <location>
        <begin position="450"/>
        <end position="463"/>
    </location>
</feature>
<feature type="compositionally biased region" description="Polar residues" evidence="1">
    <location>
        <begin position="438"/>
        <end position="448"/>
    </location>
</feature>
<sequence length="516" mass="55590">MHSLKTTCVGQIFALAKPHDSAGKKTRNRIPKEERKALIETFIKKHQNLNNGSFPSLSLTHKEVGGSFYTIREIVREIIQENRVLGPGDLVLAGKGSDNLQDQSLSSSILMDPVPPLSLSPEGFHLASDQNCNFSSENKSDENWETINGSHVGPEHGGSDVFNCGEVNTAQRFEEDAGLIVHQSMGSTDISRTQFEESCSEENDTNHDAELQDRVQTVCDSFATKPLGKELEVDNKDKGVEDIPFMESEGTKPVNNDEKVNDAGAAMTEMVNMTKNALGAIDLPAGTVVETFPLRSVTSSVESLDVQSSELDEVCEGGKGAVTIVETHSSTIIPVDLGEISSSTSAVPEETGTGVIVGQMSNHISVPVEKEFGEKIVNPASVDVECVDTNGAVVVNAAIGNIHETKEFSNGTLTTEPKMPTSSTESRNGKNDKAKVDTMSSHARNQVASVEEKTTVEEGKLDASDSSSSQKGNNATFNRIKPESWKGQSNMAGQETNPLLAILKSFLTAFVKFWSE</sequence>
<dbReference type="PANTHER" id="PTHR34568:SF1">
    <property type="entry name" value="DNA BINDING PROTEIN"/>
    <property type="match status" value="1"/>
</dbReference>
<accession>A0A565BVQ9</accession>
<dbReference type="PANTHER" id="PTHR34568">
    <property type="entry name" value="RRM DOMAIN-CONTAINING PROTEIN"/>
    <property type="match status" value="1"/>
</dbReference>
<feature type="region of interest" description="Disordered" evidence="1">
    <location>
        <begin position="408"/>
        <end position="491"/>
    </location>
</feature>
<protein>
    <recommendedName>
        <fullName evidence="2">AT3G52170-like helix-turn-helix domain-containing protein</fullName>
    </recommendedName>
</protein>
<dbReference type="InterPro" id="IPR058941">
    <property type="entry name" value="HTH_AT3G52170-like"/>
</dbReference>
<keyword evidence="4" id="KW-1185">Reference proteome</keyword>
<organism evidence="3 4">
    <name type="scientific">Arabis nemorensis</name>
    <dbReference type="NCBI Taxonomy" id="586526"/>
    <lineage>
        <taxon>Eukaryota</taxon>
        <taxon>Viridiplantae</taxon>
        <taxon>Streptophyta</taxon>
        <taxon>Embryophyta</taxon>
        <taxon>Tracheophyta</taxon>
        <taxon>Spermatophyta</taxon>
        <taxon>Magnoliopsida</taxon>
        <taxon>eudicotyledons</taxon>
        <taxon>Gunneridae</taxon>
        <taxon>Pentapetalae</taxon>
        <taxon>rosids</taxon>
        <taxon>malvids</taxon>
        <taxon>Brassicales</taxon>
        <taxon>Brassicaceae</taxon>
        <taxon>Arabideae</taxon>
        <taxon>Arabis</taxon>
    </lineage>
</organism>
<name>A0A565BVQ9_9BRAS</name>
<feature type="domain" description="AT3G52170-like helix-turn-helix" evidence="2">
    <location>
        <begin position="31"/>
        <end position="79"/>
    </location>
</feature>
<dbReference type="EMBL" id="CABITT030000005">
    <property type="protein sequence ID" value="VVB05451.1"/>
    <property type="molecule type" value="Genomic_DNA"/>
</dbReference>
<feature type="compositionally biased region" description="Basic and acidic residues" evidence="1">
    <location>
        <begin position="427"/>
        <end position="436"/>
    </location>
</feature>
<feature type="compositionally biased region" description="Polar residues" evidence="1">
    <location>
        <begin position="464"/>
        <end position="477"/>
    </location>
</feature>
<evidence type="ECO:0000313" key="3">
    <source>
        <dbReference type="EMBL" id="VVB05451.1"/>
    </source>
</evidence>